<dbReference type="GO" id="GO:0003962">
    <property type="term" value="F:cystathionine gamma-synthase activity"/>
    <property type="evidence" value="ECO:0007669"/>
    <property type="project" value="TreeGrafter"/>
</dbReference>
<proteinExistence type="inferred from homology"/>
<evidence type="ECO:0000313" key="5">
    <source>
        <dbReference type="Proteomes" id="UP000290288"/>
    </source>
</evidence>
<dbReference type="OrthoDB" id="10047078at2759"/>
<keyword evidence="2 3" id="KW-0663">Pyridoxal phosphate</keyword>
<organism evidence="4 5">
    <name type="scientific">Candolleomyces aberdarensis</name>
    <dbReference type="NCBI Taxonomy" id="2316362"/>
    <lineage>
        <taxon>Eukaryota</taxon>
        <taxon>Fungi</taxon>
        <taxon>Dikarya</taxon>
        <taxon>Basidiomycota</taxon>
        <taxon>Agaricomycotina</taxon>
        <taxon>Agaricomycetes</taxon>
        <taxon>Agaricomycetidae</taxon>
        <taxon>Agaricales</taxon>
        <taxon>Agaricineae</taxon>
        <taxon>Psathyrellaceae</taxon>
        <taxon>Candolleomyces</taxon>
    </lineage>
</organism>
<dbReference type="Pfam" id="PF01053">
    <property type="entry name" value="Cys_Met_Meta_PP"/>
    <property type="match status" value="1"/>
</dbReference>
<evidence type="ECO:0008006" key="6">
    <source>
        <dbReference type="Google" id="ProtNLM"/>
    </source>
</evidence>
<protein>
    <recommendedName>
        <fullName evidence="6">Cystathionine gamma-synthase</fullName>
    </recommendedName>
</protein>
<comment type="caution">
    <text evidence="4">The sequence shown here is derived from an EMBL/GenBank/DDBJ whole genome shotgun (WGS) entry which is preliminary data.</text>
</comment>
<reference evidence="4 5" key="1">
    <citation type="submission" date="2019-01" db="EMBL/GenBank/DDBJ databases">
        <title>Draft genome sequence of Psathyrella aberdarensis IHI B618.</title>
        <authorList>
            <person name="Buettner E."/>
            <person name="Kellner H."/>
        </authorList>
    </citation>
    <scope>NUCLEOTIDE SEQUENCE [LARGE SCALE GENOMIC DNA]</scope>
    <source>
        <strain evidence="4 5">IHI B618</strain>
    </source>
</reference>
<gene>
    <name evidence="4" type="ORF">EST38_g4641</name>
</gene>
<evidence type="ECO:0000256" key="1">
    <source>
        <dbReference type="ARBA" id="ARBA00001933"/>
    </source>
</evidence>
<dbReference type="SUPFAM" id="SSF53383">
    <property type="entry name" value="PLP-dependent transferases"/>
    <property type="match status" value="1"/>
</dbReference>
<dbReference type="PANTHER" id="PTHR42699">
    <property type="match status" value="1"/>
</dbReference>
<accession>A0A4Q2DQG0</accession>
<dbReference type="InterPro" id="IPR000277">
    <property type="entry name" value="Cys/Met-Metab_PyrdxlP-dep_enz"/>
</dbReference>
<dbReference type="STRING" id="2316362.A0A4Q2DQG0"/>
<evidence type="ECO:0000313" key="4">
    <source>
        <dbReference type="EMBL" id="RXW21214.1"/>
    </source>
</evidence>
<dbReference type="AlphaFoldDB" id="A0A4Q2DQG0"/>
<dbReference type="PANTHER" id="PTHR42699:SF1">
    <property type="entry name" value="CYSTATHIONINE GAMMA-SYNTHASE-RELATED"/>
    <property type="match status" value="1"/>
</dbReference>
<sequence>MLKILQKWGPGCHFVGHGLDTDIDEMEKILEEEAKASSGTPPILAFFTEFPFNPLLRSANLPRLRQLADKYNFIIVIDETIGTFVNVKVIQYANIVDSSLTKVFSGASNVIGGSLISNPQSRHYNALKTKLSSTYEDVYFDKDTIYMERNIRDFTKCIQLIDSNAEAACDFHRSRSAAGGYTNANVAIKEVWYPKYITLEHYDHCHIKNSSTSEEGGGATVASPC</sequence>
<comment type="similarity">
    <text evidence="3">Belongs to the trans-sulfuration enzymes family.</text>
</comment>
<evidence type="ECO:0000256" key="2">
    <source>
        <dbReference type="ARBA" id="ARBA00022898"/>
    </source>
</evidence>
<evidence type="ECO:0000256" key="3">
    <source>
        <dbReference type="RuleBase" id="RU362118"/>
    </source>
</evidence>
<dbReference type="Gene3D" id="3.40.640.10">
    <property type="entry name" value="Type I PLP-dependent aspartate aminotransferase-like (Major domain)"/>
    <property type="match status" value="1"/>
</dbReference>
<dbReference type="InterPro" id="IPR015421">
    <property type="entry name" value="PyrdxlP-dep_Trfase_major"/>
</dbReference>
<name>A0A4Q2DQG0_9AGAR</name>
<dbReference type="GO" id="GO:0019346">
    <property type="term" value="P:transsulfuration"/>
    <property type="evidence" value="ECO:0007669"/>
    <property type="project" value="InterPro"/>
</dbReference>
<dbReference type="InterPro" id="IPR015424">
    <property type="entry name" value="PyrdxlP-dep_Trfase"/>
</dbReference>
<dbReference type="GO" id="GO:0030170">
    <property type="term" value="F:pyridoxal phosphate binding"/>
    <property type="evidence" value="ECO:0007669"/>
    <property type="project" value="InterPro"/>
</dbReference>
<keyword evidence="5" id="KW-1185">Reference proteome</keyword>
<comment type="cofactor">
    <cofactor evidence="1 3">
        <name>pyridoxal 5'-phosphate</name>
        <dbReference type="ChEBI" id="CHEBI:597326"/>
    </cofactor>
</comment>
<dbReference type="Proteomes" id="UP000290288">
    <property type="component" value="Unassembled WGS sequence"/>
</dbReference>
<dbReference type="EMBL" id="SDEE01000116">
    <property type="protein sequence ID" value="RXW21214.1"/>
    <property type="molecule type" value="Genomic_DNA"/>
</dbReference>
<dbReference type="InterPro" id="IPR051750">
    <property type="entry name" value="Trans-sulfuration_enzymes"/>
</dbReference>